<reference evidence="1 2" key="1">
    <citation type="submission" date="2019-03" db="EMBL/GenBank/DDBJ databases">
        <title>Seongchinamella monodicae gen. nov., sp. nov., a novel member of the Gammaproteobacteria isolated from a tidal mudflat of beach.</title>
        <authorList>
            <person name="Yang H.G."/>
            <person name="Kang J.W."/>
            <person name="Lee S.D."/>
        </authorList>
    </citation>
    <scope>NUCLEOTIDE SEQUENCE [LARGE SCALE GENOMIC DNA]</scope>
    <source>
        <strain evidence="1 2">GH4-78</strain>
    </source>
</reference>
<dbReference type="AlphaFoldDB" id="A0A4R5LR56"/>
<protein>
    <recommendedName>
        <fullName evidence="3">Porin</fullName>
    </recommendedName>
</protein>
<keyword evidence="2" id="KW-1185">Reference proteome</keyword>
<evidence type="ECO:0000313" key="2">
    <source>
        <dbReference type="Proteomes" id="UP000295554"/>
    </source>
</evidence>
<comment type="caution">
    <text evidence="1">The sequence shown here is derived from an EMBL/GenBank/DDBJ whole genome shotgun (WGS) entry which is preliminary data.</text>
</comment>
<organism evidence="1 2">
    <name type="scientific">Seongchinamella unica</name>
    <dbReference type="NCBI Taxonomy" id="2547392"/>
    <lineage>
        <taxon>Bacteria</taxon>
        <taxon>Pseudomonadati</taxon>
        <taxon>Pseudomonadota</taxon>
        <taxon>Gammaproteobacteria</taxon>
        <taxon>Cellvibrionales</taxon>
        <taxon>Halieaceae</taxon>
        <taxon>Seongchinamella</taxon>
    </lineage>
</organism>
<dbReference type="Proteomes" id="UP000295554">
    <property type="component" value="Unassembled WGS sequence"/>
</dbReference>
<sequence length="358" mass="40330">MCLHRSHVLALAACIFCGGFGERVVAEPYIAVRSGQPCHACHSNSSGGGMRNTFGYAYGRNVLSVQPLLKEEREPEWNVLDGIRLGGNARYSARQFESDEADGNLEFVTDRVSLYGQVRLNRVVDFYVDQQVAPGGSLNRETWGRVSGEKWYFKAGKFFLPYGWRLEDDSAYIREATGINFFSPDNGLEVGYTGSRWQAQVSVTNGNGGGGERDDGKFFLGRLNWIGRFGQLGINAGLNDFDGGERMLAGITAGFNTGPFTWLAEYDRIEDEVDDFADEEQDLALIESNWLIVRGHNLKLTLEWQDFKRGGDRNRASVVWEYFPWAHTQLRAGYRAEQTDGLPFPDEDEFFVQAHLYF</sequence>
<accession>A0A4R5LR56</accession>
<dbReference type="RefSeq" id="WP_133211230.1">
    <property type="nucleotide sequence ID" value="NZ_SMSE01000002.1"/>
</dbReference>
<name>A0A4R5LR56_9GAMM</name>
<dbReference type="OrthoDB" id="5696825at2"/>
<gene>
    <name evidence="1" type="ORF">E2F43_07310</name>
</gene>
<evidence type="ECO:0008006" key="3">
    <source>
        <dbReference type="Google" id="ProtNLM"/>
    </source>
</evidence>
<evidence type="ECO:0000313" key="1">
    <source>
        <dbReference type="EMBL" id="TDG13343.1"/>
    </source>
</evidence>
<dbReference type="SUPFAM" id="SSF56935">
    <property type="entry name" value="Porins"/>
    <property type="match status" value="1"/>
</dbReference>
<proteinExistence type="predicted"/>
<dbReference type="EMBL" id="SMSE01000002">
    <property type="protein sequence ID" value="TDG13343.1"/>
    <property type="molecule type" value="Genomic_DNA"/>
</dbReference>